<dbReference type="GO" id="GO:0008757">
    <property type="term" value="F:S-adenosylmethionine-dependent methyltransferase activity"/>
    <property type="evidence" value="ECO:0007669"/>
    <property type="project" value="UniProtKB-ARBA"/>
</dbReference>
<dbReference type="PANTHER" id="PTHR14614:SF156">
    <property type="entry name" value="PROTEIN-LYSINE N-METHYLTRANSFERASE EFM2"/>
    <property type="match status" value="1"/>
</dbReference>
<dbReference type="Pfam" id="PF10294">
    <property type="entry name" value="Methyltransf_16"/>
    <property type="match status" value="1"/>
</dbReference>
<dbReference type="GO" id="GO:0032259">
    <property type="term" value="P:methylation"/>
    <property type="evidence" value="ECO:0007669"/>
    <property type="project" value="UniProtKB-KW"/>
</dbReference>
<organism evidence="1 2">
    <name type="scientific">Cercophora newfieldiana</name>
    <dbReference type="NCBI Taxonomy" id="92897"/>
    <lineage>
        <taxon>Eukaryota</taxon>
        <taxon>Fungi</taxon>
        <taxon>Dikarya</taxon>
        <taxon>Ascomycota</taxon>
        <taxon>Pezizomycotina</taxon>
        <taxon>Sordariomycetes</taxon>
        <taxon>Sordariomycetidae</taxon>
        <taxon>Sordariales</taxon>
        <taxon>Lasiosphaeriaceae</taxon>
        <taxon>Cercophora</taxon>
    </lineage>
</organism>
<dbReference type="GO" id="GO:0005829">
    <property type="term" value="C:cytosol"/>
    <property type="evidence" value="ECO:0007669"/>
    <property type="project" value="TreeGrafter"/>
</dbReference>
<comment type="caution">
    <text evidence="1">The sequence shown here is derived from an EMBL/GenBank/DDBJ whole genome shotgun (WGS) entry which is preliminary data.</text>
</comment>
<keyword evidence="2" id="KW-1185">Reference proteome</keyword>
<dbReference type="PANTHER" id="PTHR14614">
    <property type="entry name" value="HEPATOCELLULAR CARCINOMA-ASSOCIATED ANTIGEN"/>
    <property type="match status" value="1"/>
</dbReference>
<proteinExistence type="predicted"/>
<evidence type="ECO:0000313" key="2">
    <source>
        <dbReference type="Proteomes" id="UP001174936"/>
    </source>
</evidence>
<sequence length="351" mass="38806">MRGGSPDHMPDELPHLWQKPSSQVLLGSLQTLRVEPPVWGIKPPREEILREQEKQQANTPREIITFLSSIIKSSLAWIEDDDEKESIWEEASRRLAERCGRTALGEITRQWPFEDPAYGNFTLAIREPPMNGDSLGLKTWGSSYILAQLLHTFSSGPLSHLLSGDNGPPPPILELGSGTGLLGLAAACIWQATVILTDLPDILPNLAHNAQLNQQTLLSRSGTAEAAALTWGGTTPDTVDPRFTQGNRYELIIVADPLYDDNHPLLLASTISTQLALTPTARLLLMVPLRDTITKGLLHHLRTELSRLSVPLACTDEKVVSGQDGDWGDYGDDDEEKRVGFWWGFFKRDVA</sequence>
<protein>
    <submittedName>
        <fullName evidence="1">Methyltransferase-domain-containing protein</fullName>
    </submittedName>
</protein>
<accession>A0AA39YTV1</accession>
<keyword evidence="1" id="KW-0489">Methyltransferase</keyword>
<dbReference type="AlphaFoldDB" id="A0AA39YTV1"/>
<dbReference type="InterPro" id="IPR019410">
    <property type="entry name" value="Methyltransf_16"/>
</dbReference>
<evidence type="ECO:0000313" key="1">
    <source>
        <dbReference type="EMBL" id="KAK0657552.1"/>
    </source>
</evidence>
<gene>
    <name evidence="1" type="ORF">B0T16DRAFT_401970</name>
</gene>
<dbReference type="InterPro" id="IPR029063">
    <property type="entry name" value="SAM-dependent_MTases_sf"/>
</dbReference>
<name>A0AA39YTV1_9PEZI</name>
<reference evidence="1" key="1">
    <citation type="submission" date="2023-06" db="EMBL/GenBank/DDBJ databases">
        <title>Genome-scale phylogeny and comparative genomics of the fungal order Sordariales.</title>
        <authorList>
            <consortium name="Lawrence Berkeley National Laboratory"/>
            <person name="Hensen N."/>
            <person name="Bonometti L."/>
            <person name="Westerberg I."/>
            <person name="Brannstrom I.O."/>
            <person name="Guillou S."/>
            <person name="Cros-Aarteil S."/>
            <person name="Calhoun S."/>
            <person name="Haridas S."/>
            <person name="Kuo A."/>
            <person name="Mondo S."/>
            <person name="Pangilinan J."/>
            <person name="Riley R."/>
            <person name="Labutti K."/>
            <person name="Andreopoulos B."/>
            <person name="Lipzen A."/>
            <person name="Chen C."/>
            <person name="Yanf M."/>
            <person name="Daum C."/>
            <person name="Ng V."/>
            <person name="Clum A."/>
            <person name="Steindorff A."/>
            <person name="Ohm R."/>
            <person name="Martin F."/>
            <person name="Silar P."/>
            <person name="Natvig D."/>
            <person name="Lalanne C."/>
            <person name="Gautier V."/>
            <person name="Ament-Velasquez S.L."/>
            <person name="Kruys A."/>
            <person name="Hutchinson M.I."/>
            <person name="Powell A.J."/>
            <person name="Barry K."/>
            <person name="Miller A.N."/>
            <person name="Grigoriev I.V."/>
            <person name="Debuchy R."/>
            <person name="Gladieux P."/>
            <person name="Thoren M.H."/>
            <person name="Johannesson H."/>
        </authorList>
    </citation>
    <scope>NUCLEOTIDE SEQUENCE</scope>
    <source>
        <strain evidence="1">SMH2532-1</strain>
    </source>
</reference>
<dbReference type="Proteomes" id="UP001174936">
    <property type="component" value="Unassembled WGS sequence"/>
</dbReference>
<dbReference type="Gene3D" id="3.40.50.150">
    <property type="entry name" value="Vaccinia Virus protein VP39"/>
    <property type="match status" value="1"/>
</dbReference>
<dbReference type="EMBL" id="JAULSV010000001">
    <property type="protein sequence ID" value="KAK0657552.1"/>
    <property type="molecule type" value="Genomic_DNA"/>
</dbReference>
<keyword evidence="1" id="KW-0808">Transferase</keyword>
<dbReference type="SUPFAM" id="SSF53335">
    <property type="entry name" value="S-adenosyl-L-methionine-dependent methyltransferases"/>
    <property type="match status" value="1"/>
</dbReference>